<dbReference type="InterPro" id="IPR052727">
    <property type="entry name" value="Rab4/Rab5_effector"/>
</dbReference>
<dbReference type="PANTHER" id="PTHR13510:SF44">
    <property type="entry name" value="RABENOSYN-5"/>
    <property type="match status" value="1"/>
</dbReference>
<evidence type="ECO:0000313" key="3">
    <source>
        <dbReference type="Proteomes" id="UP000002640"/>
    </source>
</evidence>
<dbReference type="KEGG" id="psoj:PHYSODRAFT_344379"/>
<dbReference type="InParanoid" id="G4YTZ2"/>
<dbReference type="GeneID" id="20648628"/>
<dbReference type="EMBL" id="JH159152">
    <property type="protein sequence ID" value="EGZ23070.1"/>
    <property type="molecule type" value="Genomic_DNA"/>
</dbReference>
<keyword evidence="3" id="KW-1185">Reference proteome</keyword>
<reference evidence="2 3" key="1">
    <citation type="journal article" date="2006" name="Science">
        <title>Phytophthora genome sequences uncover evolutionary origins and mechanisms of pathogenesis.</title>
        <authorList>
            <person name="Tyler B.M."/>
            <person name="Tripathy S."/>
            <person name="Zhang X."/>
            <person name="Dehal P."/>
            <person name="Jiang R.H."/>
            <person name="Aerts A."/>
            <person name="Arredondo F.D."/>
            <person name="Baxter L."/>
            <person name="Bensasson D."/>
            <person name="Beynon J.L."/>
            <person name="Chapman J."/>
            <person name="Damasceno C.M."/>
            <person name="Dorrance A.E."/>
            <person name="Dou D."/>
            <person name="Dickerman A.W."/>
            <person name="Dubchak I.L."/>
            <person name="Garbelotto M."/>
            <person name="Gijzen M."/>
            <person name="Gordon S.G."/>
            <person name="Govers F."/>
            <person name="Grunwald N.J."/>
            <person name="Huang W."/>
            <person name="Ivors K.L."/>
            <person name="Jones R.W."/>
            <person name="Kamoun S."/>
            <person name="Krampis K."/>
            <person name="Lamour K.H."/>
            <person name="Lee M.K."/>
            <person name="McDonald W.H."/>
            <person name="Medina M."/>
            <person name="Meijer H.J."/>
            <person name="Nordberg E.K."/>
            <person name="Maclean D.J."/>
            <person name="Ospina-Giraldo M.D."/>
            <person name="Morris P.F."/>
            <person name="Phuntumart V."/>
            <person name="Putnam N.H."/>
            <person name="Rash S."/>
            <person name="Rose J.K."/>
            <person name="Sakihama Y."/>
            <person name="Salamov A.A."/>
            <person name="Savidor A."/>
            <person name="Scheuring C.F."/>
            <person name="Smith B.M."/>
            <person name="Sobral B.W."/>
            <person name="Terry A."/>
            <person name="Torto-Alalibo T.A."/>
            <person name="Win J."/>
            <person name="Xu Z."/>
            <person name="Zhang H."/>
            <person name="Grigoriev I.V."/>
            <person name="Rokhsar D.S."/>
            <person name="Boore J.L."/>
        </authorList>
    </citation>
    <scope>NUCLEOTIDE SEQUENCE [LARGE SCALE GENOMIC DNA]</scope>
    <source>
        <strain evidence="2 3">P6497</strain>
    </source>
</reference>
<dbReference type="Gene3D" id="3.30.530.20">
    <property type="match status" value="1"/>
</dbReference>
<proteinExistence type="predicted"/>
<dbReference type="RefSeq" id="XP_009518358.1">
    <property type="nucleotide sequence ID" value="XM_009520063.1"/>
</dbReference>
<organism evidence="2 3">
    <name type="scientific">Phytophthora sojae (strain P6497)</name>
    <name type="common">Soybean stem and root rot agent</name>
    <name type="synonym">Phytophthora megasperma f. sp. glycines</name>
    <dbReference type="NCBI Taxonomy" id="1094619"/>
    <lineage>
        <taxon>Eukaryota</taxon>
        <taxon>Sar</taxon>
        <taxon>Stramenopiles</taxon>
        <taxon>Oomycota</taxon>
        <taxon>Peronosporomycetes</taxon>
        <taxon>Peronosporales</taxon>
        <taxon>Peronosporaceae</taxon>
        <taxon>Phytophthora</taxon>
    </lineage>
</organism>
<dbReference type="SUPFAM" id="SSF55961">
    <property type="entry name" value="Bet v1-like"/>
    <property type="match status" value="1"/>
</dbReference>
<sequence>MSNKRFTVNPFGELTLTAEDRAKLLELADSIALAKVDEYEEYLNNDKQVDLKRWKKFTNSGATTSYLERKKVNPTSKMPETLMVGPLPGTLDENMFGLISPTLEAMRIKSSYLNDFSAAAVLATLAEPTEDEPFRSVVVKWMEIDIPGASIGIVRNRDYVYLESTGIMHTASGGRVGYHVLHSVNFPQTHKLPSRIRGNMSLCCIFHQEGPDKTDCRGTGIMEPGGDIIRVVAVMGMVHATMAGLKYSYCGQMKKLAWLLEQKHAEYRENGVPETGHECVTCSKVTKTSRFGKSRSTCKLCFGSLCGSCKVSKKLTFIAPDLELSQRKVSFCVKCLIDATKLDTLEAARQELVDKENIQSRTCGLPLEKHKSRAQSSFKIYRRARLTLWTMARQPNPPTTVSLADELRGHVVRLECPPFVEDDSVRRPGWLCNLIYYRFDHDAARERRGDDQDPDDRAVIPFGRLTRPFEDLKDEWRDRPLLMLFRFVRFKICFLAAVDDRGARGGTTFVETPLEVYLVGQVVAYRPCSRLTFTTQSGARLRLTASFACVVAVRQPATAPAAHVLIPCNVAWENQISRDEFVVGWCHGVPATSSPNRHTPRFHSRWRELEIGSVNNDELQRQLQEVLVPAGSDTTFDFSSASIPVISEFGRILTVCPLDYVRKYIGPSGSNARRLDGDEDSDSDAPADVLAVGLSRGRPLPRESPVIVGMRSPLQLAPPVPAHGYLTGSGP</sequence>
<dbReference type="PANTHER" id="PTHR13510">
    <property type="entry name" value="FYVE-FINGER-CONTAINING RAB5 EFFECTOR PROTEIN RABENOSYN-5-RELATED"/>
    <property type="match status" value="1"/>
</dbReference>
<protein>
    <recommendedName>
        <fullName evidence="4">FYVE-type domain-containing protein</fullName>
    </recommendedName>
</protein>
<accession>G4YTZ2</accession>
<evidence type="ECO:0000313" key="2">
    <source>
        <dbReference type="EMBL" id="EGZ23070.1"/>
    </source>
</evidence>
<feature type="region of interest" description="Disordered" evidence="1">
    <location>
        <begin position="711"/>
        <end position="731"/>
    </location>
</feature>
<evidence type="ECO:0008006" key="4">
    <source>
        <dbReference type="Google" id="ProtNLM"/>
    </source>
</evidence>
<gene>
    <name evidence="2" type="ORF">PHYSODRAFT_344379</name>
</gene>
<dbReference type="Proteomes" id="UP000002640">
    <property type="component" value="Unassembled WGS sequence"/>
</dbReference>
<dbReference type="InterPro" id="IPR023393">
    <property type="entry name" value="START-like_dom_sf"/>
</dbReference>
<name>G4YTZ2_PHYSP</name>
<dbReference type="AlphaFoldDB" id="G4YTZ2"/>
<evidence type="ECO:0000256" key="1">
    <source>
        <dbReference type="SAM" id="MobiDB-lite"/>
    </source>
</evidence>